<dbReference type="InterPro" id="IPR025110">
    <property type="entry name" value="AMP-bd_C"/>
</dbReference>
<keyword evidence="6" id="KW-1185">Reference proteome</keyword>
<dbReference type="Gene3D" id="3.30.300.30">
    <property type="match status" value="1"/>
</dbReference>
<proteinExistence type="predicted"/>
<sequence>MTAGTIAGLLDECAAGRPDRPLLRDVAGETLTVPQVAGLAAEAAGWLADAGVRPGMTVAWQLPSHVNAAVVMLALARMPVVQAPVLHLYRRREVCAAVDVARADILLVDESTTANAPPGLPTITVPDDLVSRLQTSPATSTDDAAPHSPAEPRWVYFTSGTTGRPKAVHHTDATLLSAASGYVDHLGVGSHPREVGTIAFPIAHIGGMVYLATALFGDFPVLLIPKVSADDLPRLLAEHQVTVTGASTAFYQMLLAAQLAAPTSESLVPSLRMLIGGGAPCPPEVHKQVREHLGVPVVHAYGMTEAPMICVSEATDTDEQLFSSSGRPIPGSQVRIAASGEIELRGANLTPGYLQGEQWANALTADGWFRSGDMGYLRPDGRIVVTGRTKDLIIRKGENVAPDEIENELLAHPLVDEIAVLGQPDELRGELVCAVVRRSPRHRDVTLEELCTFLDERGLMKQKWPERLVLVDEFPLTGLGKVAKSELARQIAGGAR</sequence>
<evidence type="ECO:0000313" key="4">
    <source>
        <dbReference type="EMBL" id="ORB07123.1"/>
    </source>
</evidence>
<reference evidence="4 5" key="1">
    <citation type="submission" date="2017-02" db="EMBL/GenBank/DDBJ databases">
        <title>The new phylogeny of genus Mycobacterium.</title>
        <authorList>
            <person name="Tortoli E."/>
            <person name="Trovato A."/>
            <person name="Cirillo D.M."/>
        </authorList>
    </citation>
    <scope>NUCLEOTIDE SEQUENCE [LARGE SCALE GENOMIC DNA]</scope>
    <source>
        <strain evidence="4 5">DSM 45255</strain>
    </source>
</reference>
<evidence type="ECO:0000259" key="2">
    <source>
        <dbReference type="Pfam" id="PF13193"/>
    </source>
</evidence>
<reference evidence="3 6" key="2">
    <citation type="journal article" date="2019" name="Emerg. Microbes Infect.">
        <title>Comprehensive subspecies identification of 175 nontuberculous mycobacteria species based on 7547 genomic profiles.</title>
        <authorList>
            <person name="Matsumoto Y."/>
            <person name="Kinjo T."/>
            <person name="Motooka D."/>
            <person name="Nabeya D."/>
            <person name="Jung N."/>
            <person name="Uechi K."/>
            <person name="Horii T."/>
            <person name="Iida T."/>
            <person name="Fujita J."/>
            <person name="Nakamura S."/>
        </authorList>
    </citation>
    <scope>NUCLEOTIDE SEQUENCE [LARGE SCALE GENOMIC DNA]</scope>
    <source>
        <strain evidence="3 6">JCM 18113</strain>
    </source>
</reference>
<dbReference type="InterPro" id="IPR045851">
    <property type="entry name" value="AMP-bd_C_sf"/>
</dbReference>
<dbReference type="GO" id="GO:0031956">
    <property type="term" value="F:medium-chain fatty acid-CoA ligase activity"/>
    <property type="evidence" value="ECO:0007669"/>
    <property type="project" value="TreeGrafter"/>
</dbReference>
<evidence type="ECO:0000313" key="5">
    <source>
        <dbReference type="Proteomes" id="UP000192760"/>
    </source>
</evidence>
<evidence type="ECO:0000313" key="6">
    <source>
        <dbReference type="Proteomes" id="UP000465812"/>
    </source>
</evidence>
<dbReference type="SUPFAM" id="SSF56801">
    <property type="entry name" value="Acetyl-CoA synthetase-like"/>
    <property type="match status" value="1"/>
</dbReference>
<dbReference type="PANTHER" id="PTHR43201:SF32">
    <property type="entry name" value="2-SUCCINYLBENZOATE--COA LIGASE, CHLOROPLASTIC_PEROXISOMAL"/>
    <property type="match status" value="1"/>
</dbReference>
<gene>
    <name evidence="4" type="ORF">BST30_09230</name>
    <name evidence="3" type="ORF">MMAN_41650</name>
</gene>
<dbReference type="STRING" id="560555.BST30_09230"/>
<evidence type="ECO:0000259" key="1">
    <source>
        <dbReference type="Pfam" id="PF00501"/>
    </source>
</evidence>
<organism evidence="4 5">
    <name type="scientific">Mycobacterium mantenii</name>
    <dbReference type="NCBI Taxonomy" id="560555"/>
    <lineage>
        <taxon>Bacteria</taxon>
        <taxon>Bacillati</taxon>
        <taxon>Actinomycetota</taxon>
        <taxon>Actinomycetes</taxon>
        <taxon>Mycobacteriales</taxon>
        <taxon>Mycobacteriaceae</taxon>
        <taxon>Mycobacterium</taxon>
        <taxon>Mycobacterium avium complex (MAC)</taxon>
    </lineage>
</organism>
<dbReference type="AlphaFoldDB" id="A0A1X0FZ84"/>
<dbReference type="Pfam" id="PF13193">
    <property type="entry name" value="AMP-binding_C"/>
    <property type="match status" value="1"/>
</dbReference>
<evidence type="ECO:0000313" key="3">
    <source>
        <dbReference type="EMBL" id="BBY40031.1"/>
    </source>
</evidence>
<dbReference type="InterPro" id="IPR042099">
    <property type="entry name" value="ANL_N_sf"/>
</dbReference>
<name>A0A1X0FZ84_MYCNT</name>
<dbReference type="GO" id="GO:0006631">
    <property type="term" value="P:fatty acid metabolic process"/>
    <property type="evidence" value="ECO:0007669"/>
    <property type="project" value="TreeGrafter"/>
</dbReference>
<reference evidence="3" key="3">
    <citation type="submission" date="2020-02" db="EMBL/GenBank/DDBJ databases">
        <authorList>
            <person name="Matsumoto Y."/>
            <person name="Motooka D."/>
            <person name="Nakamura S."/>
        </authorList>
    </citation>
    <scope>NUCLEOTIDE SEQUENCE</scope>
    <source>
        <strain evidence="3">JCM 18113</strain>
    </source>
</reference>
<keyword evidence="4" id="KW-0436">Ligase</keyword>
<feature type="domain" description="AMP-binding enzyme C-terminal" evidence="2">
    <location>
        <begin position="404"/>
        <end position="481"/>
    </location>
</feature>
<dbReference type="Proteomes" id="UP000465812">
    <property type="component" value="Chromosome"/>
</dbReference>
<dbReference type="PANTHER" id="PTHR43201">
    <property type="entry name" value="ACYL-COA SYNTHETASE"/>
    <property type="match status" value="1"/>
</dbReference>
<dbReference type="InterPro" id="IPR000873">
    <property type="entry name" value="AMP-dep_synth/lig_dom"/>
</dbReference>
<dbReference type="EMBL" id="MVHW01000007">
    <property type="protein sequence ID" value="ORB07123.1"/>
    <property type="molecule type" value="Genomic_DNA"/>
</dbReference>
<dbReference type="Gene3D" id="3.40.50.12780">
    <property type="entry name" value="N-terminal domain of ligase-like"/>
    <property type="match status" value="1"/>
</dbReference>
<accession>A0A1X0FZ84</accession>
<feature type="domain" description="AMP-dependent synthetase/ligase" evidence="1">
    <location>
        <begin position="11"/>
        <end position="354"/>
    </location>
</feature>
<dbReference type="EMBL" id="AP022590">
    <property type="protein sequence ID" value="BBY40031.1"/>
    <property type="molecule type" value="Genomic_DNA"/>
</dbReference>
<dbReference type="Proteomes" id="UP000192760">
    <property type="component" value="Unassembled WGS sequence"/>
</dbReference>
<dbReference type="InterPro" id="IPR020845">
    <property type="entry name" value="AMP-binding_CS"/>
</dbReference>
<dbReference type="Pfam" id="PF00501">
    <property type="entry name" value="AMP-binding"/>
    <property type="match status" value="1"/>
</dbReference>
<protein>
    <submittedName>
        <fullName evidence="4">Cyclohex-1-ene-1-carboxylate:CoA ligase</fullName>
    </submittedName>
    <submittedName>
        <fullName evidence="3">Long-chain-fatty-acid--CoA ligase</fullName>
    </submittedName>
</protein>
<dbReference type="RefSeq" id="WP_083094552.1">
    <property type="nucleotide sequence ID" value="NZ_AP022590.1"/>
</dbReference>
<dbReference type="PROSITE" id="PS00455">
    <property type="entry name" value="AMP_BINDING"/>
    <property type="match status" value="1"/>
</dbReference>